<sequence length="78" mass="8225">MVAVVAAPVGHFLTDDRDFKGGAGDGRGVHTGPPFPAALNNPGFGKLSEGPVHRGAGAAIFNSKVRFDRNNRTRRPFP</sequence>
<evidence type="ECO:0000256" key="1">
    <source>
        <dbReference type="SAM" id="MobiDB-lite"/>
    </source>
</evidence>
<reference evidence="2" key="1">
    <citation type="journal article" date="2014" name="Int. J. Syst. Evol. Microbiol.">
        <title>Complete genome of a new Firmicutes species belonging to the dominant human colonic microbiota ('Ruminococcus bicirculans') reveals two chromosomes and a selective capacity to utilize plant glucans.</title>
        <authorList>
            <consortium name="NISC Comparative Sequencing Program"/>
            <person name="Wegmann U."/>
            <person name="Louis P."/>
            <person name="Goesmann A."/>
            <person name="Henrissat B."/>
            <person name="Duncan S.H."/>
            <person name="Flint H.J."/>
        </authorList>
    </citation>
    <scope>NUCLEOTIDE SEQUENCE</scope>
    <source>
        <strain evidence="2">NBRC 103408</strain>
    </source>
</reference>
<keyword evidence="3" id="KW-1185">Reference proteome</keyword>
<comment type="caution">
    <text evidence="2">The sequence shown here is derived from an EMBL/GenBank/DDBJ whole genome shotgun (WGS) entry which is preliminary data.</text>
</comment>
<reference evidence="2" key="2">
    <citation type="submission" date="2023-01" db="EMBL/GenBank/DDBJ databases">
        <title>Draft genome sequence of Sneathiella chinensis strain NBRC 103408.</title>
        <authorList>
            <person name="Sun Q."/>
            <person name="Mori K."/>
        </authorList>
    </citation>
    <scope>NUCLEOTIDE SEQUENCE</scope>
    <source>
        <strain evidence="2">NBRC 103408</strain>
    </source>
</reference>
<evidence type="ECO:0000313" key="2">
    <source>
        <dbReference type="EMBL" id="GLQ05463.1"/>
    </source>
</evidence>
<accession>A0ABQ5U2H9</accession>
<evidence type="ECO:0000313" key="3">
    <source>
        <dbReference type="Proteomes" id="UP001161409"/>
    </source>
</evidence>
<protein>
    <submittedName>
        <fullName evidence="2">Uncharacterized protein</fullName>
    </submittedName>
</protein>
<gene>
    <name evidence="2" type="ORF">GCM10007924_06840</name>
</gene>
<proteinExistence type="predicted"/>
<organism evidence="2 3">
    <name type="scientific">Sneathiella chinensis</name>
    <dbReference type="NCBI Taxonomy" id="349750"/>
    <lineage>
        <taxon>Bacteria</taxon>
        <taxon>Pseudomonadati</taxon>
        <taxon>Pseudomonadota</taxon>
        <taxon>Alphaproteobacteria</taxon>
        <taxon>Sneathiellales</taxon>
        <taxon>Sneathiellaceae</taxon>
        <taxon>Sneathiella</taxon>
    </lineage>
</organism>
<dbReference type="Proteomes" id="UP001161409">
    <property type="component" value="Unassembled WGS sequence"/>
</dbReference>
<feature type="region of interest" description="Disordered" evidence="1">
    <location>
        <begin position="16"/>
        <end position="50"/>
    </location>
</feature>
<name>A0ABQ5U2H9_9PROT</name>
<dbReference type="EMBL" id="BSNF01000001">
    <property type="protein sequence ID" value="GLQ05463.1"/>
    <property type="molecule type" value="Genomic_DNA"/>
</dbReference>